<reference evidence="2" key="1">
    <citation type="submission" date="2020-05" db="EMBL/GenBank/DDBJ databases">
        <authorList>
            <person name="Chiriac C."/>
            <person name="Salcher M."/>
            <person name="Ghai R."/>
            <person name="Kavagutti S V."/>
        </authorList>
    </citation>
    <scope>NUCLEOTIDE SEQUENCE</scope>
</reference>
<accession>A0A6J7D385</accession>
<proteinExistence type="predicted"/>
<protein>
    <submittedName>
        <fullName evidence="2">Unannotated protein</fullName>
    </submittedName>
</protein>
<name>A0A6J7D385_9ZZZZ</name>
<sequence length="61" mass="6654">MLQEQQRVGNRLRTARGSDALLQRKALLVGQAAELDRPKLGGGGHRGEHTPGRNRPAALSW</sequence>
<organism evidence="2">
    <name type="scientific">freshwater metagenome</name>
    <dbReference type="NCBI Taxonomy" id="449393"/>
    <lineage>
        <taxon>unclassified sequences</taxon>
        <taxon>metagenomes</taxon>
        <taxon>ecological metagenomes</taxon>
    </lineage>
</organism>
<evidence type="ECO:0000256" key="1">
    <source>
        <dbReference type="SAM" id="MobiDB-lite"/>
    </source>
</evidence>
<dbReference type="AlphaFoldDB" id="A0A6J7D385"/>
<dbReference type="EMBL" id="CAFBLQ010000025">
    <property type="protein sequence ID" value="CAB4863538.1"/>
    <property type="molecule type" value="Genomic_DNA"/>
</dbReference>
<gene>
    <name evidence="2" type="ORF">UFOPK3423_00365</name>
</gene>
<feature type="region of interest" description="Disordered" evidence="1">
    <location>
        <begin position="34"/>
        <end position="61"/>
    </location>
</feature>
<evidence type="ECO:0000313" key="2">
    <source>
        <dbReference type="EMBL" id="CAB4863538.1"/>
    </source>
</evidence>
<feature type="compositionally biased region" description="Basic and acidic residues" evidence="1">
    <location>
        <begin position="34"/>
        <end position="51"/>
    </location>
</feature>